<evidence type="ECO:0000256" key="16">
    <source>
        <dbReference type="ARBA" id="ARBA00057750"/>
    </source>
</evidence>
<dbReference type="PANTHER" id="PTHR12867:SF7">
    <property type="entry name" value="BIFUNCTIONAL UDP-N-ACETYLGLUCOSAMINE TRANSFERASE AND DEUBIQUITINASE ALG13-RELATED"/>
    <property type="match status" value="1"/>
</dbReference>
<evidence type="ECO:0000259" key="22">
    <source>
        <dbReference type="PROSITE" id="PS50304"/>
    </source>
</evidence>
<dbReference type="InterPro" id="IPR039042">
    <property type="entry name" value="Alg13-like"/>
</dbReference>
<evidence type="ECO:0000256" key="10">
    <source>
        <dbReference type="ARBA" id="ARBA00022801"/>
    </source>
</evidence>
<dbReference type="Gene3D" id="3.40.50.2000">
    <property type="entry name" value="Glycogen Phosphorylase B"/>
    <property type="match status" value="1"/>
</dbReference>
<comment type="pathway">
    <text evidence="2">Protein modification; protein glycosylation.</text>
</comment>
<dbReference type="EC" id="2.4.1.141" evidence="4"/>
<evidence type="ECO:0000256" key="8">
    <source>
        <dbReference type="ARBA" id="ARBA00022679"/>
    </source>
</evidence>
<evidence type="ECO:0000313" key="24">
    <source>
        <dbReference type="Ensembl" id="ENSPANP00000008433.3"/>
    </source>
</evidence>
<dbReference type="GO" id="GO:0006508">
    <property type="term" value="P:proteolysis"/>
    <property type="evidence" value="ECO:0007669"/>
    <property type="project" value="UniProtKB-KW"/>
</dbReference>
<sequence length="1058" mass="118160">MKCVFVTVGTTSFDDLIACVSAPDSLQKIESLGYNRLILQIGRGTVVPEPFSTESFTLDVYRYKDSLKEDIQKADLVISHAGAGSCLEALEKGKPLVVVINEKLMNNHQLELAKQLQKEGHLFYCTCRVLTCPGQAKSIASAPGKCQDSAALTSTAFSGLDFGLLSGYLHKQALVTATHPTCTLLFPSCHTFFPLPLTPTLYKMHKGWKNYCSQKSLNEASMDEYLGSLGLFRKLTAKDASCLFRAISEQLFCSQVHHLEIRKACVSYMRENQQTFESYVEGSFEKYLERLGDPKESAGQLEIRALSLIYNRDFILYRFPGKPPTYVTDNGYEDKILLCYSNSGHYDSVYSKQFQSSAAVCQAVLYEILYKDVFVVDEEELKTAIKLFRSGSKKNRNNALTGSEDAHTDYKSSNQNRMEEWGACYNAENIPESCNKGTEETKSPENPSKMPFPYKVLKALDPEIYRNVEFDVWLDSRKELQKSDYMEYAGRQYYLGDKCQVCLESDGRYYNAHIQEVGNENNSVTVFIEELAEKHVVPLANLKPVTQVMPVPAWNAMPSRKGRGYQKMPGGYVPEIVISEMDIKQQKKMFKKIRGKEVYMTMAYGKGEPLLPPRLQHSMHYGHDPPMHYSQTAGNVMSNEHFHPQHPSPRQGRGYGMPRNSSRFINRHNMPGPKVDFYPGPGKRCCQSYDNFSYRSRSFRRSHRQMSCMNKESQYGFAPGNGQMPRGLEETITFYEVEEGDETAYPALPNHGGPSTMVPATSGYCVGRRGHSSGKQTLNLEEGNGQSENGGYHEEYLYRAEPDYETSGVYSTTASTANLSLQDRKSCSMSPQDTVTSYNYPQKVMGNIAAVAASCANNVPAPVLSNGAAANQAVSTTSVSSQNAIQPLFVSPPTHGRPDTKVLQYYFNLGLQCYYHNYWHSMVYVPQMQQQLHVENYPVYTEPPLVDTTIPQFYSEVRREDGTQAEASANDTFPNADPSSVPHGAVYYPVMSDPYGQPPLPGFDSCLPVVPDYSCVPPWHPVGTAYGGSSQIHGAINPGPIGYLAPSPPASHYVPQGM</sequence>
<dbReference type="Ensembl" id="ENSPANT00000008600.3">
    <property type="protein sequence ID" value="ENSPANP00000008433.3"/>
    <property type="gene ID" value="ENSPANG00000010269.4"/>
</dbReference>
<dbReference type="AlphaFoldDB" id="A0A096N7D0"/>
<evidence type="ECO:0000256" key="14">
    <source>
        <dbReference type="ARBA" id="ARBA00023268"/>
    </source>
</evidence>
<keyword evidence="7" id="KW-0328">Glycosyltransferase</keyword>
<comment type="catalytic activity">
    <reaction evidence="15">
        <text>an N-acetyl-alpha-D-glucosaminyl-diphospho-di-trans,poly-cis-dolichol + UDP-N-acetyl-alpha-D-glucosamine = an N,N'-diacetylchitobiosyl-diphospho-di-trans,poly-cis-dolichol + UDP + H(+)</text>
        <dbReference type="Rhea" id="RHEA:23380"/>
        <dbReference type="Rhea" id="RHEA-COMP:19507"/>
        <dbReference type="Rhea" id="RHEA-COMP:19510"/>
        <dbReference type="ChEBI" id="CHEBI:15378"/>
        <dbReference type="ChEBI" id="CHEBI:57269"/>
        <dbReference type="ChEBI" id="CHEBI:57705"/>
        <dbReference type="ChEBI" id="CHEBI:58223"/>
        <dbReference type="ChEBI" id="CHEBI:58427"/>
        <dbReference type="EC" id="2.4.1.141"/>
    </reaction>
    <physiologicalReaction direction="left-to-right" evidence="15">
        <dbReference type="Rhea" id="RHEA:23381"/>
    </physiologicalReaction>
</comment>
<evidence type="ECO:0000256" key="15">
    <source>
        <dbReference type="ARBA" id="ARBA00052228"/>
    </source>
</evidence>
<dbReference type="InterPro" id="IPR002999">
    <property type="entry name" value="Tudor"/>
</dbReference>
<keyword evidence="11" id="KW-0788">Thiol protease</keyword>
<protein>
    <recommendedName>
        <fullName evidence="5">UDP-N-acetylglucosamine transferase subunit ALG13</fullName>
        <ecNumber evidence="4">2.4.1.141</ecNumber>
    </recommendedName>
    <alternativeName>
        <fullName evidence="20">Asparagine-linked glycosylation 13 homolog</fullName>
    </alternativeName>
    <alternativeName>
        <fullName evidence="19">UDP-N-acetylglucosamine transferase subunit alg13</fullName>
    </alternativeName>
</protein>
<keyword evidence="10" id="KW-0378">Hydrolase</keyword>
<dbReference type="InterPro" id="IPR003323">
    <property type="entry name" value="OTU_dom"/>
</dbReference>
<evidence type="ECO:0000256" key="20">
    <source>
        <dbReference type="ARBA" id="ARBA00078276"/>
    </source>
</evidence>
<evidence type="ECO:0000256" key="11">
    <source>
        <dbReference type="ARBA" id="ARBA00022807"/>
    </source>
</evidence>
<comment type="similarity">
    <text evidence="3">Belongs to the glycosyltransferase 28 family.</text>
</comment>
<keyword evidence="25" id="KW-1185">Reference proteome</keyword>
<dbReference type="RefSeq" id="XP_009196399.2">
    <property type="nucleotide sequence ID" value="XM_009198135.3"/>
</dbReference>
<dbReference type="Pfam" id="PF02338">
    <property type="entry name" value="OTU"/>
    <property type="match status" value="1"/>
</dbReference>
<evidence type="ECO:0000256" key="2">
    <source>
        <dbReference type="ARBA" id="ARBA00004922"/>
    </source>
</evidence>
<keyword evidence="9" id="KW-0833">Ubl conjugation pathway</keyword>
<comment type="subcellular location">
    <subcellularLocation>
        <location evidence="1">Endoplasmic reticulum membrane</location>
        <topology evidence="1">Peripheral membrane protein</topology>
    </subcellularLocation>
</comment>
<evidence type="ECO:0000256" key="5">
    <source>
        <dbReference type="ARBA" id="ARBA00017468"/>
    </source>
</evidence>
<evidence type="ECO:0000256" key="19">
    <source>
        <dbReference type="ARBA" id="ARBA00067535"/>
    </source>
</evidence>
<dbReference type="GO" id="GO:0006488">
    <property type="term" value="P:dolichol-linked oligosaccharide biosynthetic process"/>
    <property type="evidence" value="ECO:0007669"/>
    <property type="project" value="InterPro"/>
</dbReference>
<dbReference type="GeneID" id="101005513"/>
<evidence type="ECO:0000256" key="7">
    <source>
        <dbReference type="ARBA" id="ARBA00022676"/>
    </source>
</evidence>
<dbReference type="Bgee" id="ENSPANG00000010269">
    <property type="expression patterns" value="Expressed in adrenal medulla and 67 other cell types or tissues"/>
</dbReference>
<dbReference type="SUPFAM" id="SSF54001">
    <property type="entry name" value="Cysteine proteinases"/>
    <property type="match status" value="1"/>
</dbReference>
<dbReference type="Proteomes" id="UP000028761">
    <property type="component" value="Chromosome X"/>
</dbReference>
<dbReference type="CDD" id="cd22795">
    <property type="entry name" value="OTU_ALG13"/>
    <property type="match status" value="1"/>
</dbReference>
<feature type="domain" description="OTU" evidence="23">
    <location>
        <begin position="231"/>
        <end position="352"/>
    </location>
</feature>
<evidence type="ECO:0000259" key="23">
    <source>
        <dbReference type="PROSITE" id="PS50802"/>
    </source>
</evidence>
<evidence type="ECO:0000256" key="17">
    <source>
        <dbReference type="ARBA" id="ARBA00062784"/>
    </source>
</evidence>
<dbReference type="CTD" id="79868"/>
<evidence type="ECO:0000256" key="18">
    <source>
        <dbReference type="ARBA" id="ARBA00065778"/>
    </source>
</evidence>
<organism evidence="24 25">
    <name type="scientific">Papio anubis</name>
    <name type="common">Olive baboon</name>
    <dbReference type="NCBI Taxonomy" id="9555"/>
    <lineage>
        <taxon>Eukaryota</taxon>
        <taxon>Metazoa</taxon>
        <taxon>Chordata</taxon>
        <taxon>Craniata</taxon>
        <taxon>Vertebrata</taxon>
        <taxon>Euteleostomi</taxon>
        <taxon>Mammalia</taxon>
        <taxon>Eutheria</taxon>
        <taxon>Euarchontoglires</taxon>
        <taxon>Primates</taxon>
        <taxon>Haplorrhini</taxon>
        <taxon>Catarrhini</taxon>
        <taxon>Cercopithecidae</taxon>
        <taxon>Cercopithecinae</taxon>
        <taxon>Papio</taxon>
    </lineage>
</organism>
<evidence type="ECO:0000256" key="4">
    <source>
        <dbReference type="ARBA" id="ARBA00012614"/>
    </source>
</evidence>
<dbReference type="PROSITE" id="PS50304">
    <property type="entry name" value="TUDOR"/>
    <property type="match status" value="1"/>
</dbReference>
<evidence type="ECO:0000313" key="25">
    <source>
        <dbReference type="Proteomes" id="UP000028761"/>
    </source>
</evidence>
<comment type="subunit">
    <text evidence="17">Not able to interact with ALG14 to form an active UDP-N-acetylglucosamine transferase complex.</text>
</comment>
<keyword evidence="14" id="KW-0511">Multifunctional enzyme</keyword>
<comment type="function">
    <text evidence="16">No glycosyltransferase or deubiquitinase activity is detected for this potential multifunctional enzyme.</text>
</comment>
<evidence type="ECO:0000256" key="13">
    <source>
        <dbReference type="ARBA" id="ARBA00023136"/>
    </source>
</evidence>
<dbReference type="InterPro" id="IPR007235">
    <property type="entry name" value="Glyco_trans_28_C"/>
</dbReference>
<name>A0A096N7D0_PAPAN</name>
<dbReference type="GO" id="GO:0004577">
    <property type="term" value="F:N-acetylglucosaminyldiphosphodolichol N-acetylglucosaminyltransferase activity"/>
    <property type="evidence" value="ECO:0007669"/>
    <property type="project" value="UniProtKB-EC"/>
</dbReference>
<keyword evidence="12" id="KW-0256">Endoplasmic reticulum</keyword>
<dbReference type="Pfam" id="PF04101">
    <property type="entry name" value="Glyco_tran_28_C"/>
    <property type="match status" value="1"/>
</dbReference>
<keyword evidence="8" id="KW-0808">Transferase</keyword>
<feature type="region of interest" description="Disordered" evidence="21">
    <location>
        <begin position="961"/>
        <end position="980"/>
    </location>
</feature>
<keyword evidence="6" id="KW-0645">Protease</keyword>
<dbReference type="InterPro" id="IPR047387">
    <property type="entry name" value="OTU_ALG13"/>
</dbReference>
<dbReference type="GO" id="GO:0005789">
    <property type="term" value="C:endoplasmic reticulum membrane"/>
    <property type="evidence" value="ECO:0007669"/>
    <property type="project" value="UniProtKB-SubCell"/>
</dbReference>
<dbReference type="Gene3D" id="3.90.70.80">
    <property type="match status" value="1"/>
</dbReference>
<dbReference type="ExpressionAtlas" id="A0A096N7D0">
    <property type="expression patterns" value="baseline"/>
</dbReference>
<dbReference type="PANTHER" id="PTHR12867">
    <property type="entry name" value="GLYCOSYL TRANSFERASE-RELATED"/>
    <property type="match status" value="1"/>
</dbReference>
<dbReference type="PROSITE" id="PS50802">
    <property type="entry name" value="OTU"/>
    <property type="match status" value="1"/>
</dbReference>
<proteinExistence type="inferred from homology"/>
<dbReference type="InterPro" id="IPR038765">
    <property type="entry name" value="Papain-like_cys_pep_sf"/>
</dbReference>
<evidence type="ECO:0000256" key="9">
    <source>
        <dbReference type="ARBA" id="ARBA00022786"/>
    </source>
</evidence>
<dbReference type="CDD" id="cd20447">
    <property type="entry name" value="Tudor_TDRD13"/>
    <property type="match status" value="1"/>
</dbReference>
<keyword evidence="13" id="KW-0472">Membrane</keyword>
<evidence type="ECO:0000256" key="3">
    <source>
        <dbReference type="ARBA" id="ARBA00006962"/>
    </source>
</evidence>
<accession>A0A096N7D0</accession>
<comment type="subunit">
    <text evidence="18">Forms with ALG14 the active heterodimeric UDP-N-acetylglucosamine transferase complex.</text>
</comment>
<reference evidence="24 25" key="1">
    <citation type="submission" date="2012-03" db="EMBL/GenBank/DDBJ databases">
        <title>Whole Genome Assembly of Papio anubis.</title>
        <authorList>
            <person name="Liu Y.L."/>
            <person name="Abraham K.A."/>
            <person name="Akbar H.A."/>
            <person name="Ali S.A."/>
            <person name="Anosike U.A."/>
            <person name="Aqrawi P.A."/>
            <person name="Arias F.A."/>
            <person name="Attaway T.A."/>
            <person name="Awwad R.A."/>
            <person name="Babu C.B."/>
            <person name="Bandaranaike D.B."/>
            <person name="Battles P.B."/>
            <person name="Bell A.B."/>
            <person name="Beltran B.B."/>
            <person name="Berhane-Mersha D.B."/>
            <person name="Bess C.B."/>
            <person name="Bickham C.B."/>
            <person name="Bolden T.B."/>
            <person name="Carter K.C."/>
            <person name="Chau D.C."/>
            <person name="Chavez A.C."/>
            <person name="Clerc-Blankenburg K.C."/>
            <person name="Coyle M.C."/>
            <person name="Dao M.D."/>
            <person name="Davila M.L.D."/>
            <person name="Davy-Carroll L.D."/>
            <person name="Denson S.D."/>
            <person name="Dinh H.D."/>
            <person name="Fernandez S.F."/>
            <person name="Fernando P.F."/>
            <person name="Forbes L.F."/>
            <person name="Francis C.F."/>
            <person name="Francisco L.F."/>
            <person name="Fu Q.F."/>
            <person name="Garcia-Iii R.G."/>
            <person name="Garrett T.G."/>
            <person name="Gross S.G."/>
            <person name="Gubbala S.G."/>
            <person name="Hirani K.H."/>
            <person name="Hogues M.H."/>
            <person name="Hollins B.H."/>
            <person name="Jackson L.J."/>
            <person name="Javaid M.J."/>
            <person name="Jhangiani S.J."/>
            <person name="Johnson A.J."/>
            <person name="Johnson B.J."/>
            <person name="Jones J.J."/>
            <person name="Joshi V.J."/>
            <person name="Kalu J.K."/>
            <person name="Khan N.K."/>
            <person name="Korchina V.K."/>
            <person name="Kovar C.K."/>
            <person name="Lago L.L."/>
            <person name="Lara F.L."/>
            <person name="Le T.-K.L."/>
            <person name="Lee S.L."/>
            <person name="Legall-Iii F.L."/>
            <person name="Lemon S.L."/>
            <person name="Liu J.L."/>
            <person name="Liu Y.-S.L."/>
            <person name="Liyanage D.L."/>
            <person name="Lopez J.L."/>
            <person name="Lorensuhewa L.L."/>
            <person name="Mata R.M."/>
            <person name="Mathew T.M."/>
            <person name="Mercado C.M."/>
            <person name="Mercado I.M."/>
            <person name="Morales K.M."/>
            <person name="Morgan M.M."/>
            <person name="Munidasa M.M."/>
            <person name="Ngo D.N."/>
            <person name="Nguyen L.N."/>
            <person name="Nguyen T.N."/>
            <person name="Nguyen N.N."/>
            <person name="Obregon M.O."/>
            <person name="Okwuonu G.O."/>
            <person name="Ongeri F.O."/>
            <person name="Onwere C.O."/>
            <person name="Osifeso I.O."/>
            <person name="Parra A.P."/>
            <person name="Patil S.P."/>
            <person name="Perez A.P."/>
            <person name="Perez Y.P."/>
            <person name="Pham C.P."/>
            <person name="Pu L.-L.P."/>
            <person name="Puazo M.P."/>
            <person name="Quiroz J.Q."/>
            <person name="Rouhana J.R."/>
            <person name="Ruiz M.R."/>
            <person name="Ruiz S.-J.R."/>
            <person name="Saada N.S."/>
            <person name="Santibanez J.S."/>
            <person name="Scheel M.S."/>
            <person name="Schneider B.S."/>
            <person name="Simmons D.S."/>
            <person name="Sisson I.S."/>
            <person name="Tang L.-Y.T."/>
            <person name="Thornton R.T."/>
            <person name="Tisius J.T."/>
            <person name="Toledanes G.T."/>
            <person name="Trejos Z.T."/>
            <person name="Usmani K.U."/>
            <person name="Varghese R.V."/>
            <person name="Vattathil S.V."/>
            <person name="Vee V.V."/>
            <person name="Walker D.W."/>
            <person name="Weissenberger G.W."/>
            <person name="White C.W."/>
            <person name="Williams A.W."/>
            <person name="Woodworth J.W."/>
            <person name="Wright R.W."/>
            <person name="Zhu Y.Z."/>
            <person name="Han Y.H."/>
            <person name="Newsham I.N."/>
            <person name="Nazareth L.N."/>
            <person name="Worley K.W."/>
            <person name="Muzny D.M."/>
            <person name="Rogers J.R."/>
            <person name="Gibbs R.G."/>
        </authorList>
    </citation>
    <scope>NUCLEOTIDE SEQUENCE [LARGE SCALE GENOMIC DNA]</scope>
</reference>
<gene>
    <name evidence="24" type="primary">ALG13</name>
</gene>
<dbReference type="Gene3D" id="2.30.30.140">
    <property type="match status" value="1"/>
</dbReference>
<dbReference type="HOGENOM" id="CLU_009906_0_0_1"/>
<evidence type="ECO:0000256" key="1">
    <source>
        <dbReference type="ARBA" id="ARBA00004406"/>
    </source>
</evidence>
<dbReference type="GO" id="GO:0008234">
    <property type="term" value="F:cysteine-type peptidase activity"/>
    <property type="evidence" value="ECO:0007669"/>
    <property type="project" value="UniProtKB-KW"/>
</dbReference>
<evidence type="ECO:0000256" key="12">
    <source>
        <dbReference type="ARBA" id="ARBA00022824"/>
    </source>
</evidence>
<reference evidence="24" key="3">
    <citation type="submission" date="2025-09" db="UniProtKB">
        <authorList>
            <consortium name="Ensembl"/>
        </authorList>
    </citation>
    <scope>IDENTIFICATION</scope>
</reference>
<evidence type="ECO:0000256" key="21">
    <source>
        <dbReference type="SAM" id="MobiDB-lite"/>
    </source>
</evidence>
<dbReference type="GeneTree" id="ENSGT00940000159922"/>
<dbReference type="SUPFAM" id="SSF53756">
    <property type="entry name" value="UDP-Glycosyltransferase/glycogen phosphorylase"/>
    <property type="match status" value="1"/>
</dbReference>
<evidence type="ECO:0000256" key="6">
    <source>
        <dbReference type="ARBA" id="ARBA00022670"/>
    </source>
</evidence>
<feature type="region of interest" description="Disordered" evidence="21">
    <location>
        <begin position="641"/>
        <end position="673"/>
    </location>
</feature>
<dbReference type="SUPFAM" id="SSF63748">
    <property type="entry name" value="Tudor/PWWP/MBT"/>
    <property type="match status" value="1"/>
</dbReference>
<feature type="domain" description="Tudor" evidence="22">
    <location>
        <begin position="492"/>
        <end position="552"/>
    </location>
</feature>
<reference evidence="24" key="2">
    <citation type="submission" date="2025-08" db="UniProtKB">
        <authorList>
            <consortium name="Ensembl"/>
        </authorList>
    </citation>
    <scope>IDENTIFICATION</scope>
</reference>
<dbReference type="FunFam" id="3.90.70.80:FF:000015">
    <property type="entry name" value="Putative bifunctional UDP-N-acetylglucosamine transferase and deubiquitinase ALG13"/>
    <property type="match status" value="1"/>
</dbReference>